<evidence type="ECO:0000313" key="2">
    <source>
        <dbReference type="Proteomes" id="UP000543174"/>
    </source>
</evidence>
<proteinExistence type="predicted"/>
<sequence>MSDVVSKKTRQNIQRDIEQGNLGKVRDRLHSLLVTYPNELINLL</sequence>
<protein>
    <submittedName>
        <fullName evidence="1">Uncharacterized protein</fullName>
    </submittedName>
</protein>
<reference evidence="1" key="1">
    <citation type="submission" date="2020-08" db="EMBL/GenBank/DDBJ databases">
        <title>Functional genomics of gut bacteria from endangered species of beetles.</title>
        <authorList>
            <person name="Carlos-Shanley C."/>
        </authorList>
    </citation>
    <scope>NUCLEOTIDE SEQUENCE [LARGE SCALE GENOMIC DNA]</scope>
    <source>
        <strain evidence="1">S00060</strain>
    </source>
</reference>
<dbReference type="Pfam" id="PF20225">
    <property type="entry name" value="DUF6584"/>
    <property type="match status" value="1"/>
</dbReference>
<organism evidence="1 2">
    <name type="scientific">Priestia aryabhattai</name>
    <name type="common">Bacillus aryabhattai</name>
    <dbReference type="NCBI Taxonomy" id="412384"/>
    <lineage>
        <taxon>Bacteria</taxon>
        <taxon>Bacillati</taxon>
        <taxon>Bacillota</taxon>
        <taxon>Bacilli</taxon>
        <taxon>Bacillales</taxon>
        <taxon>Bacillaceae</taxon>
        <taxon>Priestia</taxon>
    </lineage>
</organism>
<dbReference type="EMBL" id="JACJHT010000001">
    <property type="protein sequence ID" value="MBA9037528.1"/>
    <property type="molecule type" value="Genomic_DNA"/>
</dbReference>
<evidence type="ECO:0000313" key="1">
    <source>
        <dbReference type="EMBL" id="MBA9037528.1"/>
    </source>
</evidence>
<comment type="caution">
    <text evidence="1">The sequence shown here is derived from an EMBL/GenBank/DDBJ whole genome shotgun (WGS) entry which is preliminary data.</text>
</comment>
<keyword evidence="2" id="KW-1185">Reference proteome</keyword>
<gene>
    <name evidence="1" type="ORF">HNP21_000617</name>
</gene>
<accession>A0A7W3N6X8</accession>
<name>A0A7W3N6X8_PRIAR</name>
<dbReference type="AlphaFoldDB" id="A0A7W3N6X8"/>
<dbReference type="InterPro" id="IPR046491">
    <property type="entry name" value="DUF6584"/>
</dbReference>
<dbReference type="Proteomes" id="UP000543174">
    <property type="component" value="Unassembled WGS sequence"/>
</dbReference>